<keyword evidence="10" id="KW-1185">Reference proteome</keyword>
<evidence type="ECO:0000256" key="4">
    <source>
        <dbReference type="ARBA" id="ARBA00022825"/>
    </source>
</evidence>
<feature type="domain" description="Peptidase S8/S53" evidence="8">
    <location>
        <begin position="149"/>
        <end position="394"/>
    </location>
</feature>
<dbReference type="PANTHER" id="PTHR43806:SF11">
    <property type="entry name" value="CEREVISIN-RELATED"/>
    <property type="match status" value="1"/>
</dbReference>
<comment type="similarity">
    <text evidence="1 7">Belongs to the peptidase S8 family.</text>
</comment>
<proteinExistence type="inferred from homology"/>
<sequence length="459" mass="49039">MLALPILPLWSHPAAIPAAPHGEYGPPIRHTAAAAFIQDANLPGFTTSSDDSHVSYIVTLADDCESPADACEALARENGGTVGHVYEEIFPGCLLTLPAWTQAQAQAQAQDEFITALSDSSEVEFVEEEQLYFAIGEGNIIDPIYYVILDTGIRGDHEEFDGIINATDTCHFSVISSEPDALKDGKRTRHFPTATLTLGFFFSYSKSLALMSRAQLVVETYGVSSDCRLCLVKVLNASGFGTNGGIIGAMDRIIKHCKNNTSSPCVISMSLGGDYSESLNRAVAKTVAADACGLNRNGTSPASKKTAITVGSIGNTDIKSKFSNFGECVDVYAPGEFIESAWSTTKTSKKKISGTSMATPHVAGIVAGIRSKFPELNTAQVARVIIGSAAQLNSGILLAHVDGVSCTRMPTSTPTTVQVQYHQHQHHQPQVQHSLRAHQVHPAKVPVHPKVPVLQNSPR</sequence>
<accession>A0ABD3NR16</accession>
<dbReference type="PANTHER" id="PTHR43806">
    <property type="entry name" value="PEPTIDASE S8"/>
    <property type="match status" value="1"/>
</dbReference>
<comment type="catalytic activity">
    <reaction evidence="5">
        <text>Hydrolysis of proteins with broad specificity for peptide bonds, and a preference for a large uncharged residue in P1. Hydrolyzes peptide amides.</text>
        <dbReference type="EC" id="3.4.21.62"/>
    </reaction>
</comment>
<name>A0ABD3NR16_9STRA</name>
<dbReference type="PROSITE" id="PS00138">
    <property type="entry name" value="SUBTILASE_SER"/>
    <property type="match status" value="1"/>
</dbReference>
<feature type="active site" description="Charge relay system" evidence="7">
    <location>
        <position position="190"/>
    </location>
</feature>
<dbReference type="GO" id="GO:0006508">
    <property type="term" value="P:proteolysis"/>
    <property type="evidence" value="ECO:0007669"/>
    <property type="project" value="UniProtKB-KW"/>
</dbReference>
<evidence type="ECO:0000256" key="5">
    <source>
        <dbReference type="ARBA" id="ARBA00023529"/>
    </source>
</evidence>
<feature type="active site" description="Charge relay system" evidence="7">
    <location>
        <position position="356"/>
    </location>
</feature>
<comment type="caution">
    <text evidence="9">The sequence shown here is derived from an EMBL/GenBank/DDBJ whole genome shotgun (WGS) entry which is preliminary data.</text>
</comment>
<dbReference type="InterPro" id="IPR015500">
    <property type="entry name" value="Peptidase_S8_subtilisin-rel"/>
</dbReference>
<dbReference type="EC" id="3.4.21.62" evidence="6"/>
<evidence type="ECO:0000256" key="3">
    <source>
        <dbReference type="ARBA" id="ARBA00022801"/>
    </source>
</evidence>
<evidence type="ECO:0000259" key="8">
    <source>
        <dbReference type="Pfam" id="PF00082"/>
    </source>
</evidence>
<dbReference type="EMBL" id="JALLAZ020001211">
    <property type="protein sequence ID" value="KAL3778535.1"/>
    <property type="molecule type" value="Genomic_DNA"/>
</dbReference>
<organism evidence="9 10">
    <name type="scientific">Stephanodiscus triporus</name>
    <dbReference type="NCBI Taxonomy" id="2934178"/>
    <lineage>
        <taxon>Eukaryota</taxon>
        <taxon>Sar</taxon>
        <taxon>Stramenopiles</taxon>
        <taxon>Ochrophyta</taxon>
        <taxon>Bacillariophyta</taxon>
        <taxon>Coscinodiscophyceae</taxon>
        <taxon>Thalassiosirophycidae</taxon>
        <taxon>Stephanodiscales</taxon>
        <taxon>Stephanodiscaceae</taxon>
        <taxon>Stephanodiscus</taxon>
    </lineage>
</organism>
<evidence type="ECO:0000256" key="7">
    <source>
        <dbReference type="PROSITE-ProRule" id="PRU01240"/>
    </source>
</evidence>
<evidence type="ECO:0000256" key="1">
    <source>
        <dbReference type="ARBA" id="ARBA00011073"/>
    </source>
</evidence>
<dbReference type="Pfam" id="PF00082">
    <property type="entry name" value="Peptidase_S8"/>
    <property type="match status" value="1"/>
</dbReference>
<dbReference type="Gene3D" id="3.40.50.200">
    <property type="entry name" value="Peptidase S8/S53 domain"/>
    <property type="match status" value="1"/>
</dbReference>
<dbReference type="SUPFAM" id="SSF52743">
    <property type="entry name" value="Subtilisin-like"/>
    <property type="match status" value="1"/>
</dbReference>
<keyword evidence="4 7" id="KW-0720">Serine protease</keyword>
<evidence type="ECO:0000256" key="6">
    <source>
        <dbReference type="ARBA" id="ARBA00023619"/>
    </source>
</evidence>
<dbReference type="Proteomes" id="UP001530315">
    <property type="component" value="Unassembled WGS sequence"/>
</dbReference>
<dbReference type="InterPro" id="IPR036852">
    <property type="entry name" value="Peptidase_S8/S53_dom_sf"/>
</dbReference>
<dbReference type="GO" id="GO:0004252">
    <property type="term" value="F:serine-type endopeptidase activity"/>
    <property type="evidence" value="ECO:0007669"/>
    <property type="project" value="UniProtKB-UniRule"/>
</dbReference>
<evidence type="ECO:0000256" key="2">
    <source>
        <dbReference type="ARBA" id="ARBA00022670"/>
    </source>
</evidence>
<feature type="active site" description="Charge relay system" evidence="7">
    <location>
        <position position="150"/>
    </location>
</feature>
<dbReference type="PROSITE" id="PS51892">
    <property type="entry name" value="SUBTILASE"/>
    <property type="match status" value="1"/>
</dbReference>
<gene>
    <name evidence="9" type="ORF">ACHAW5_002131</name>
</gene>
<dbReference type="InterPro" id="IPR023828">
    <property type="entry name" value="Peptidase_S8_Ser-AS"/>
</dbReference>
<dbReference type="PRINTS" id="PR00723">
    <property type="entry name" value="SUBTILISIN"/>
</dbReference>
<keyword evidence="3 7" id="KW-0378">Hydrolase</keyword>
<reference evidence="9 10" key="1">
    <citation type="submission" date="2024-10" db="EMBL/GenBank/DDBJ databases">
        <title>Updated reference genomes for cyclostephanoid diatoms.</title>
        <authorList>
            <person name="Roberts W.R."/>
            <person name="Alverson A.J."/>
        </authorList>
    </citation>
    <scope>NUCLEOTIDE SEQUENCE [LARGE SCALE GENOMIC DNA]</scope>
    <source>
        <strain evidence="9 10">AJA276-08</strain>
    </source>
</reference>
<dbReference type="InterPro" id="IPR050131">
    <property type="entry name" value="Peptidase_S8_subtilisin-like"/>
</dbReference>
<dbReference type="AlphaFoldDB" id="A0ABD3NR16"/>
<evidence type="ECO:0000313" key="9">
    <source>
        <dbReference type="EMBL" id="KAL3778535.1"/>
    </source>
</evidence>
<dbReference type="InterPro" id="IPR000209">
    <property type="entry name" value="Peptidase_S8/S53_dom"/>
</dbReference>
<keyword evidence="2 7" id="KW-0645">Protease</keyword>
<protein>
    <recommendedName>
        <fullName evidence="6">subtilisin</fullName>
        <ecNumber evidence="6">3.4.21.62</ecNumber>
    </recommendedName>
</protein>
<evidence type="ECO:0000313" key="10">
    <source>
        <dbReference type="Proteomes" id="UP001530315"/>
    </source>
</evidence>